<organism evidence="1 2">
    <name type="scientific">Acinetobacter marinus</name>
    <dbReference type="NCBI Taxonomy" id="281375"/>
    <lineage>
        <taxon>Bacteria</taxon>
        <taxon>Pseudomonadati</taxon>
        <taxon>Pseudomonadota</taxon>
        <taxon>Gammaproteobacteria</taxon>
        <taxon>Moraxellales</taxon>
        <taxon>Moraxellaceae</taxon>
        <taxon>Acinetobacter</taxon>
    </lineage>
</organism>
<keyword evidence="2" id="KW-1185">Reference proteome</keyword>
<accession>A0A1G6H007</accession>
<protein>
    <recommendedName>
        <fullName evidence="3">DUF2071 domain-containing protein</fullName>
    </recommendedName>
</protein>
<dbReference type="Proteomes" id="UP000242317">
    <property type="component" value="Unassembled WGS sequence"/>
</dbReference>
<dbReference type="OrthoDB" id="6695259at2"/>
<reference evidence="2" key="1">
    <citation type="submission" date="2016-09" db="EMBL/GenBank/DDBJ databases">
        <authorList>
            <person name="Varghese N."/>
            <person name="Submissions S."/>
        </authorList>
    </citation>
    <scope>NUCLEOTIDE SEQUENCE [LARGE SCALE GENOMIC DNA]</scope>
    <source>
        <strain evidence="2">ANC 3699</strain>
    </source>
</reference>
<dbReference type="EMBL" id="FMYK01000001">
    <property type="protein sequence ID" value="SDB87473.1"/>
    <property type="molecule type" value="Genomic_DNA"/>
</dbReference>
<gene>
    <name evidence="1" type="ORF">SAMN05421749_101602</name>
</gene>
<evidence type="ECO:0000313" key="1">
    <source>
        <dbReference type="EMBL" id="SDB87473.1"/>
    </source>
</evidence>
<dbReference type="AlphaFoldDB" id="A0A1G6H007"/>
<sequence>MSQDLQQNSQPTPRPQARTWWGEYKFHLNQSHAWRLGPLYFRLFRREKDWLVEYHRLHKHSEMRNDWLILEQEIPIPQPSKFERFMFNRSKEKFFLMPRLADRGVVIKPVQPIHIPAGQRATLFISTPLWLAGFVENQKTPIFDFPVFQSKDTWFGMNYQEGQMCYATQVDGTTNLNELDINPFRAVTPIHFYNDSHQQMRLERINVPAPSLPLFYSESTGRLWTSEIKVHQSEFDKPPRIRIESRTPPMAEQVSFIQPARSDSSGFISNMFESMF</sequence>
<proteinExistence type="predicted"/>
<name>A0A1G6H007_9GAMM</name>
<evidence type="ECO:0000313" key="2">
    <source>
        <dbReference type="Proteomes" id="UP000242317"/>
    </source>
</evidence>
<dbReference type="RefSeq" id="WP_092615705.1">
    <property type="nucleotide sequence ID" value="NZ_FMYK01000001.1"/>
</dbReference>
<evidence type="ECO:0008006" key="3">
    <source>
        <dbReference type="Google" id="ProtNLM"/>
    </source>
</evidence>